<protein>
    <submittedName>
        <fullName evidence="2">Uncharacterized protein</fullName>
    </submittedName>
</protein>
<dbReference type="RefSeq" id="WP_171001602.1">
    <property type="nucleotide sequence ID" value="NZ_BJDL01000024.1"/>
</dbReference>
<organism evidence="2 3">
    <name type="scientific">Lactiplantibacillus songbeiensis</name>
    <dbReference type="NCBI Taxonomy" id="2559920"/>
    <lineage>
        <taxon>Bacteria</taxon>
        <taxon>Bacillati</taxon>
        <taxon>Bacillota</taxon>
        <taxon>Bacilli</taxon>
        <taxon>Lactobacillales</taxon>
        <taxon>Lactobacillaceae</taxon>
        <taxon>Lactiplantibacillus</taxon>
    </lineage>
</organism>
<keyword evidence="3" id="KW-1185">Reference proteome</keyword>
<evidence type="ECO:0000313" key="3">
    <source>
        <dbReference type="Proteomes" id="UP001597188"/>
    </source>
</evidence>
<dbReference type="EMBL" id="JBHTOJ010000001">
    <property type="protein sequence ID" value="MFD1419389.1"/>
    <property type="molecule type" value="Genomic_DNA"/>
</dbReference>
<sequence length="50" mass="5705">MGLVSWLLPLSLVVTISFGIVVAILAVCWWLIFRRTIRTFNTEGKSKPRD</sequence>
<evidence type="ECO:0000256" key="1">
    <source>
        <dbReference type="SAM" id="Phobius"/>
    </source>
</evidence>
<keyword evidence="1" id="KW-0812">Transmembrane</keyword>
<dbReference type="Proteomes" id="UP001597188">
    <property type="component" value="Unassembled WGS sequence"/>
</dbReference>
<reference evidence="3" key="1">
    <citation type="journal article" date="2019" name="Int. J. Syst. Evol. Microbiol.">
        <title>The Global Catalogue of Microorganisms (GCM) 10K type strain sequencing project: providing services to taxonomists for standard genome sequencing and annotation.</title>
        <authorList>
            <consortium name="The Broad Institute Genomics Platform"/>
            <consortium name="The Broad Institute Genome Sequencing Center for Infectious Disease"/>
            <person name="Wu L."/>
            <person name="Ma J."/>
        </authorList>
    </citation>
    <scope>NUCLEOTIDE SEQUENCE [LARGE SCALE GENOMIC DNA]</scope>
    <source>
        <strain evidence="3">CCM 8931</strain>
    </source>
</reference>
<keyword evidence="1" id="KW-1133">Transmembrane helix</keyword>
<feature type="transmembrane region" description="Helical" evidence="1">
    <location>
        <begin position="6"/>
        <end position="32"/>
    </location>
</feature>
<name>A0ABW4BYA4_9LACO</name>
<comment type="caution">
    <text evidence="2">The sequence shown here is derived from an EMBL/GenBank/DDBJ whole genome shotgun (WGS) entry which is preliminary data.</text>
</comment>
<proteinExistence type="predicted"/>
<keyword evidence="1" id="KW-0472">Membrane</keyword>
<evidence type="ECO:0000313" key="2">
    <source>
        <dbReference type="EMBL" id="MFD1419389.1"/>
    </source>
</evidence>
<gene>
    <name evidence="2" type="ORF">ACFQ5L_00255</name>
</gene>
<accession>A0ABW4BYA4</accession>